<name>A0A4D6N9I5_VIGUN</name>
<evidence type="ECO:0008006" key="4">
    <source>
        <dbReference type="Google" id="ProtNLM"/>
    </source>
</evidence>
<dbReference type="FunFam" id="3.90.550.50:FF:000006">
    <property type="entry name" value="Fringe-related protein-like"/>
    <property type="match status" value="2"/>
</dbReference>
<dbReference type="Proteomes" id="UP000501690">
    <property type="component" value="Linkage Group LG10"/>
</dbReference>
<reference evidence="2 3" key="1">
    <citation type="submission" date="2019-04" db="EMBL/GenBank/DDBJ databases">
        <title>An improved genome assembly and genetic linkage map for asparagus bean, Vigna unguiculata ssp. sesquipedialis.</title>
        <authorList>
            <person name="Xia Q."/>
            <person name="Zhang R."/>
            <person name="Dong Y."/>
        </authorList>
    </citation>
    <scope>NUCLEOTIDE SEQUENCE [LARGE SCALE GENOMIC DNA]</scope>
    <source>
        <tissue evidence="2">Leaf</tissue>
    </source>
</reference>
<dbReference type="Gene3D" id="3.90.550.50">
    <property type="match status" value="2"/>
</dbReference>
<sequence length="941" mass="106915">MESFQKQIKTQILIKFIIVCSSFFAISICVSVLLLAKTKIVEPSYSPQQVSQSDLTTVDHLVFGIASTGASWSWRKQYIKLWWNTTPNKTMRGCVFVDTLPNENVNNDASLPPLCVSQDTSKFLYTYVGGLRSAIRLTRIVKEIVALNHSGVRWYVFGDDDTIFFPHNLLKTLSKYDHRLWYYVGSTSEIYDATQVFGFEMAFGGGGFAISSSLAQVLAKVLDSCIQRYPHLYGSDARVYSCITELGVGLTHEPGFHQVDLRGNIFGLLASHPLTPLLSLHHPDHTDPIFPNMSTEKSLQHLFEAVHVDSERILQQTVCYEKKLSWTISVSWGYAVQVFQNNMLLPEVVRVEKTFRQWLPGNVLKGIYNFNTRELHPDPCKRSTIFYLDEVSSAKDGSISSYKKNFQDCSYNSSMSKLEVIKVMTNKLNLDNKQMKKKIITLYMSTSIMDNSLKKVLDINIYRTKQGIVCRYPSLHSPIKTKPTLMKFILVFSSFCAISLCVSMLLLATPKIIDVHSSPQDVYEPTTVDQLVFGIASSGNSWPKRKEYSRMWWNSNPNKTMRGCVFVDSLPNENVNNDASLPPLCVSEDTSQFLYTYKHGGLRSAIRVARVVKETVALKHSGVRWYVFGDDDTIFFPHNLVKTLSKYDHRLWYYVGSYSEIYEGTQVFGFGMAFGGGGFAISSSLAQVLAKVLDSCIQRYPHLYGSDARVYSCITELGVGLTLEPGFHQVDLRGNIFGLLASHPLTPLLSLHHPDHTDPIFPNMSTKKSLQHLFEAVHVDSERILQQTVCYEKKLSWTISVSWGYAVQVFQNNMVLPEVVRVEKTFRQWKEGNVLLGTYTFNTRELHPDPCKRSTIFYLDKVSSGKDGITSTYRKHSENCTYKGPMQKLSVIKVVTNKLYIDNKQLQTPRRHCCDVLPSNAGDLMEVAIRECRYEELIYMH</sequence>
<dbReference type="Pfam" id="PF04646">
    <property type="entry name" value="DUF604"/>
    <property type="match status" value="2"/>
</dbReference>
<evidence type="ECO:0000313" key="2">
    <source>
        <dbReference type="EMBL" id="QCE09572.1"/>
    </source>
</evidence>
<dbReference type="InterPro" id="IPR006740">
    <property type="entry name" value="DUF604"/>
</dbReference>
<gene>
    <name evidence="2" type="ORF">DEO72_LG10g793</name>
</gene>
<keyword evidence="1" id="KW-0812">Transmembrane</keyword>
<keyword evidence="1" id="KW-1133">Transmembrane helix</keyword>
<keyword evidence="3" id="KW-1185">Reference proteome</keyword>
<evidence type="ECO:0000313" key="3">
    <source>
        <dbReference type="Proteomes" id="UP000501690"/>
    </source>
</evidence>
<keyword evidence="1" id="KW-0472">Membrane</keyword>
<dbReference type="AlphaFoldDB" id="A0A4D6N9I5"/>
<accession>A0A4D6N9I5</accession>
<proteinExistence type="predicted"/>
<feature type="transmembrane region" description="Helical" evidence="1">
    <location>
        <begin position="12"/>
        <end position="35"/>
    </location>
</feature>
<dbReference type="EMBL" id="CP039354">
    <property type="protein sequence ID" value="QCE09572.1"/>
    <property type="molecule type" value="Genomic_DNA"/>
</dbReference>
<protein>
    <recommendedName>
        <fullName evidence="4">UDP-glucose:O-linked fucose beta-1</fullName>
    </recommendedName>
</protein>
<evidence type="ECO:0000256" key="1">
    <source>
        <dbReference type="SAM" id="Phobius"/>
    </source>
</evidence>
<organism evidence="2 3">
    <name type="scientific">Vigna unguiculata</name>
    <name type="common">Cowpea</name>
    <dbReference type="NCBI Taxonomy" id="3917"/>
    <lineage>
        <taxon>Eukaryota</taxon>
        <taxon>Viridiplantae</taxon>
        <taxon>Streptophyta</taxon>
        <taxon>Embryophyta</taxon>
        <taxon>Tracheophyta</taxon>
        <taxon>Spermatophyta</taxon>
        <taxon>Magnoliopsida</taxon>
        <taxon>eudicotyledons</taxon>
        <taxon>Gunneridae</taxon>
        <taxon>Pentapetalae</taxon>
        <taxon>rosids</taxon>
        <taxon>fabids</taxon>
        <taxon>Fabales</taxon>
        <taxon>Fabaceae</taxon>
        <taxon>Papilionoideae</taxon>
        <taxon>50 kb inversion clade</taxon>
        <taxon>NPAAA clade</taxon>
        <taxon>indigoferoid/millettioid clade</taxon>
        <taxon>Phaseoleae</taxon>
        <taxon>Vigna</taxon>
    </lineage>
</organism>
<dbReference type="PANTHER" id="PTHR10811">
    <property type="entry name" value="FRINGE-RELATED"/>
    <property type="match status" value="1"/>
</dbReference>